<proteinExistence type="predicted"/>
<gene>
    <name evidence="1" type="ORF">LCGC14_0392360</name>
</gene>
<name>A0A0F9THD3_9ZZZZ</name>
<accession>A0A0F9THD3</accession>
<organism evidence="1">
    <name type="scientific">marine sediment metagenome</name>
    <dbReference type="NCBI Taxonomy" id="412755"/>
    <lineage>
        <taxon>unclassified sequences</taxon>
        <taxon>metagenomes</taxon>
        <taxon>ecological metagenomes</taxon>
    </lineage>
</organism>
<reference evidence="1" key="1">
    <citation type="journal article" date="2015" name="Nature">
        <title>Complex archaea that bridge the gap between prokaryotes and eukaryotes.</title>
        <authorList>
            <person name="Spang A."/>
            <person name="Saw J.H."/>
            <person name="Jorgensen S.L."/>
            <person name="Zaremba-Niedzwiedzka K."/>
            <person name="Martijn J."/>
            <person name="Lind A.E."/>
            <person name="van Eijk R."/>
            <person name="Schleper C."/>
            <person name="Guy L."/>
            <person name="Ettema T.J."/>
        </authorList>
    </citation>
    <scope>NUCLEOTIDE SEQUENCE</scope>
</reference>
<sequence length="127" mass="13989">MAVRSACNGKVLWNDIEIPQIREWSFSQIQDSKVFSSSSTNCAKQRLESVEDSNGTLEFYIEPDDPFEDILAIGDTGTFKLFEDATDFWTVPAIISEIAVRAPIEDGDPVQGTISFDGNGAITPPVR</sequence>
<dbReference type="AlphaFoldDB" id="A0A0F9THD3"/>
<protein>
    <submittedName>
        <fullName evidence="1">Uncharacterized protein</fullName>
    </submittedName>
</protein>
<dbReference type="EMBL" id="LAZR01000329">
    <property type="protein sequence ID" value="KKN74297.1"/>
    <property type="molecule type" value="Genomic_DNA"/>
</dbReference>
<evidence type="ECO:0000313" key="1">
    <source>
        <dbReference type="EMBL" id="KKN74297.1"/>
    </source>
</evidence>
<comment type="caution">
    <text evidence="1">The sequence shown here is derived from an EMBL/GenBank/DDBJ whole genome shotgun (WGS) entry which is preliminary data.</text>
</comment>